<dbReference type="PANTHER" id="PTHR11005">
    <property type="entry name" value="LYSOSOMAL ACID LIPASE-RELATED"/>
    <property type="match status" value="1"/>
</dbReference>
<comment type="similarity">
    <text evidence="1">Belongs to the AB hydrolase superfamily. Lipase family.</text>
</comment>
<dbReference type="InterPro" id="IPR006693">
    <property type="entry name" value="AB_hydrolase_lipase"/>
</dbReference>
<keyword evidence="2" id="KW-1133">Transmembrane helix</keyword>
<accession>A0ABP1REL7</accession>
<proteinExistence type="inferred from homology"/>
<name>A0ABP1REL7_9HEXA</name>
<dbReference type="InterPro" id="IPR029058">
    <property type="entry name" value="AB_hydrolase_fold"/>
</dbReference>
<dbReference type="Proteomes" id="UP001642540">
    <property type="component" value="Unassembled WGS sequence"/>
</dbReference>
<dbReference type="PIRSF" id="PIRSF000862">
    <property type="entry name" value="Steryl_ester_lip"/>
    <property type="match status" value="1"/>
</dbReference>
<keyword evidence="5" id="KW-1185">Reference proteome</keyword>
<comment type="caution">
    <text evidence="4">The sequence shown here is derived from an EMBL/GenBank/DDBJ whole genome shotgun (WGS) entry which is preliminary data.</text>
</comment>
<sequence>MKIKLGSGRNLGLFFIKFLAYSQISLVIFILLVVPLGQSEVQGSVPSISFIYEWSRRVSDFVSRSPIVRRFLGGGEPVTTPRLIQFQGYPCETHQVTTEDGFILVMHRIPYGPHQKYPPLHSRPPVILFHGNSQSSADWVINRPNEDALGFYLADAGYDVWLVNQRGNDYSTRHVSLTTSDSAFWDHSAHEMGVYDVTAMINYITAYTGQPRVHFIGYSLSCSSFLIALAKRPEYNEKVGLAILMAPGVFFNGFYFGLLRPTAVGASLYEVFNKFLGGIPLIPHVATNLLHRILPVFCHPKVDLLGVCLIFIKVAFGDDQGLITQDKMPLITMVAPNTFSVKVAIHGWQMVGSGRFHEYDYGITKNKVIYGTAHPPDYNLTNVRVPVSIMVGATDFLANPRDAKTLARKLPNLVDFHYVENPNFKHLDFCYAKGVGKLVYSRVVRMLDAYSYGKSYG</sequence>
<keyword evidence="2" id="KW-0472">Membrane</keyword>
<feature type="transmembrane region" description="Helical" evidence="2">
    <location>
        <begin position="12"/>
        <end position="34"/>
    </location>
</feature>
<evidence type="ECO:0000313" key="4">
    <source>
        <dbReference type="EMBL" id="CAL8123999.1"/>
    </source>
</evidence>
<dbReference type="EMBL" id="CAXLJM020000068">
    <property type="protein sequence ID" value="CAL8123999.1"/>
    <property type="molecule type" value="Genomic_DNA"/>
</dbReference>
<gene>
    <name evidence="4" type="ORF">ODALV1_LOCUS20414</name>
</gene>
<dbReference type="SUPFAM" id="SSF53474">
    <property type="entry name" value="alpha/beta-Hydrolases"/>
    <property type="match status" value="1"/>
</dbReference>
<feature type="domain" description="Partial AB-hydrolase lipase" evidence="3">
    <location>
        <begin position="81"/>
        <end position="142"/>
    </location>
</feature>
<keyword evidence="2" id="KW-0812">Transmembrane</keyword>
<reference evidence="4 5" key="1">
    <citation type="submission" date="2024-08" db="EMBL/GenBank/DDBJ databases">
        <authorList>
            <person name="Cucini C."/>
            <person name="Frati F."/>
        </authorList>
    </citation>
    <scope>NUCLEOTIDE SEQUENCE [LARGE SCALE GENOMIC DNA]</scope>
</reference>
<dbReference type="Gene3D" id="3.40.50.1820">
    <property type="entry name" value="alpha/beta hydrolase"/>
    <property type="match status" value="1"/>
</dbReference>
<dbReference type="InterPro" id="IPR025483">
    <property type="entry name" value="Lipase_euk"/>
</dbReference>
<evidence type="ECO:0000256" key="2">
    <source>
        <dbReference type="SAM" id="Phobius"/>
    </source>
</evidence>
<evidence type="ECO:0000256" key="1">
    <source>
        <dbReference type="ARBA" id="ARBA00010701"/>
    </source>
</evidence>
<organism evidence="4 5">
    <name type="scientific">Orchesella dallaii</name>
    <dbReference type="NCBI Taxonomy" id="48710"/>
    <lineage>
        <taxon>Eukaryota</taxon>
        <taxon>Metazoa</taxon>
        <taxon>Ecdysozoa</taxon>
        <taxon>Arthropoda</taxon>
        <taxon>Hexapoda</taxon>
        <taxon>Collembola</taxon>
        <taxon>Entomobryomorpha</taxon>
        <taxon>Entomobryoidea</taxon>
        <taxon>Orchesellidae</taxon>
        <taxon>Orchesellinae</taxon>
        <taxon>Orchesella</taxon>
    </lineage>
</organism>
<dbReference type="Pfam" id="PF04083">
    <property type="entry name" value="Abhydro_lipase"/>
    <property type="match status" value="1"/>
</dbReference>
<protein>
    <recommendedName>
        <fullName evidence="3">Partial AB-hydrolase lipase domain-containing protein</fullName>
    </recommendedName>
</protein>
<evidence type="ECO:0000259" key="3">
    <source>
        <dbReference type="Pfam" id="PF04083"/>
    </source>
</evidence>
<evidence type="ECO:0000313" key="5">
    <source>
        <dbReference type="Proteomes" id="UP001642540"/>
    </source>
</evidence>